<reference evidence="3 4" key="1">
    <citation type="journal article" date="2006" name="Appl. Environ. Microbiol.">
        <title>Genome sequence of the chemolithoautotrophic nitrite-oxidizing bacterium Nitrobacter winogradskyi Nb-255.</title>
        <authorList>
            <person name="Starkenburg S.R."/>
            <person name="Chain P.S."/>
            <person name="Sayavedra-Soto L.A."/>
            <person name="Hauser L."/>
            <person name="Land M.L."/>
            <person name="Larimer F.W."/>
            <person name="Malfatti S.A."/>
            <person name="Klotz M.G."/>
            <person name="Bottomley P.J."/>
            <person name="Arp D.J."/>
            <person name="Hickey W.J."/>
        </authorList>
    </citation>
    <scope>NUCLEOTIDE SEQUENCE [LARGE SCALE GENOMIC DNA]</scope>
    <source>
        <strain evidence="4">ATCC 25391 / DSM 10237 / CIP 104748 / NCIMB 11846 / Nb-255</strain>
    </source>
</reference>
<dbReference type="GO" id="GO:0006270">
    <property type="term" value="P:DNA replication initiation"/>
    <property type="evidence" value="ECO:0007669"/>
    <property type="project" value="InterPro"/>
</dbReference>
<proteinExistence type="predicted"/>
<sequence length="330" mass="36052">MLLIHPSTSPASVRPSPTSATRICHAIARLVAEEFELDAAAVIAPTRGAPRAAYARQVAMYLAHVGFALSFEAIGRAFDRDRTTVSHACRVVEDSRDDAGLDRRLAALEAMCAVVMTASKERPMPASDRGSRQSSRRSKSRPAKIVDRFRARHLALAEREIMTDAGVATVMVDDSESPLAWLARRKGRDGRAMISRDQFAAGERLRADFTRGNLTPRVTSNWSAPTGGRPRGSGAGPCEMTDLIVAARQRVRLALEACGPEFSGLLMDVCCFLRGLEDVERERGWPSRSAKVVLQLALDRLARHYGIQARAETSAHVRTWLASDARFTSG</sequence>
<dbReference type="CDD" id="cd06571">
    <property type="entry name" value="Bac_DnaA_C"/>
    <property type="match status" value="1"/>
</dbReference>
<feature type="region of interest" description="Disordered" evidence="1">
    <location>
        <begin position="216"/>
        <end position="236"/>
    </location>
</feature>
<dbReference type="Gene3D" id="1.10.1750.10">
    <property type="match status" value="1"/>
</dbReference>
<organism evidence="3 4">
    <name type="scientific">Nitrobacter winogradskyi (strain ATCC 25391 / DSM 10237 / CIP 104748 / NCIMB 11846 / Nb-255)</name>
    <dbReference type="NCBI Taxonomy" id="323098"/>
    <lineage>
        <taxon>Bacteria</taxon>
        <taxon>Pseudomonadati</taxon>
        <taxon>Pseudomonadota</taxon>
        <taxon>Alphaproteobacteria</taxon>
        <taxon>Hyphomicrobiales</taxon>
        <taxon>Nitrobacteraceae</taxon>
        <taxon>Nitrobacter</taxon>
    </lineage>
</organism>
<dbReference type="HOGENOM" id="CLU_841533_0_0_5"/>
<evidence type="ECO:0000313" key="4">
    <source>
        <dbReference type="Proteomes" id="UP000002531"/>
    </source>
</evidence>
<dbReference type="Pfam" id="PF20057">
    <property type="entry name" value="DUF6456"/>
    <property type="match status" value="1"/>
</dbReference>
<feature type="region of interest" description="Disordered" evidence="1">
    <location>
        <begin position="119"/>
        <end position="143"/>
    </location>
</feature>
<evidence type="ECO:0000259" key="2">
    <source>
        <dbReference type="SMART" id="SM00760"/>
    </source>
</evidence>
<keyword evidence="4" id="KW-1185">Reference proteome</keyword>
<dbReference type="EMBL" id="CP000115">
    <property type="protein sequence ID" value="ABA05480.1"/>
    <property type="molecule type" value="Genomic_DNA"/>
</dbReference>
<dbReference type="SMART" id="SM00760">
    <property type="entry name" value="Bac_DnaA_C"/>
    <property type="match status" value="1"/>
</dbReference>
<dbReference type="Pfam" id="PF08299">
    <property type="entry name" value="Bac_DnaA_C"/>
    <property type="match status" value="1"/>
</dbReference>
<dbReference type="GO" id="GO:0006275">
    <property type="term" value="P:regulation of DNA replication"/>
    <property type="evidence" value="ECO:0007669"/>
    <property type="project" value="InterPro"/>
</dbReference>
<dbReference type="SUPFAM" id="SSF48295">
    <property type="entry name" value="TrpR-like"/>
    <property type="match status" value="1"/>
</dbReference>
<dbReference type="KEGG" id="nwi:Nwi_2226"/>
<dbReference type="InterPro" id="IPR010921">
    <property type="entry name" value="Trp_repressor/repl_initiator"/>
</dbReference>
<dbReference type="InterPro" id="IPR045599">
    <property type="entry name" value="DUF6456"/>
</dbReference>
<evidence type="ECO:0000256" key="1">
    <source>
        <dbReference type="SAM" id="MobiDB-lite"/>
    </source>
</evidence>
<dbReference type="InterPro" id="IPR013159">
    <property type="entry name" value="DnaA_C"/>
</dbReference>
<dbReference type="GO" id="GO:0005524">
    <property type="term" value="F:ATP binding"/>
    <property type="evidence" value="ECO:0007669"/>
    <property type="project" value="InterPro"/>
</dbReference>
<accession>Q3SQG1</accession>
<dbReference type="eggNOG" id="COG0593">
    <property type="taxonomic scope" value="Bacteria"/>
</dbReference>
<dbReference type="eggNOG" id="COG0583">
    <property type="taxonomic scope" value="Bacteria"/>
</dbReference>
<feature type="domain" description="Chromosomal replication initiator DnaA C-terminal" evidence="2">
    <location>
        <begin position="23"/>
        <end position="92"/>
    </location>
</feature>
<evidence type="ECO:0000313" key="3">
    <source>
        <dbReference type="EMBL" id="ABA05480.1"/>
    </source>
</evidence>
<dbReference type="AlphaFoldDB" id="Q3SQG1"/>
<dbReference type="Proteomes" id="UP000002531">
    <property type="component" value="Chromosome"/>
</dbReference>
<protein>
    <submittedName>
        <fullName evidence="3">ATPase involved in DNA replication initiation</fullName>
    </submittedName>
</protein>
<name>Q3SQG1_NITWN</name>
<gene>
    <name evidence="3" type="ordered locus">Nwi_2226</name>
</gene>
<dbReference type="STRING" id="323098.Nwi_2226"/>
<dbReference type="GO" id="GO:0043565">
    <property type="term" value="F:sequence-specific DNA binding"/>
    <property type="evidence" value="ECO:0007669"/>
    <property type="project" value="InterPro"/>
</dbReference>